<dbReference type="HOGENOM" id="CLU_015553_3_5_10"/>
<dbReference type="AlphaFoldDB" id="D1Q050"/>
<comment type="caution">
    <text evidence="9">The sequence shown here is derived from an EMBL/GenBank/DDBJ whole genome shotgun (WGS) entry which is preliminary data.</text>
</comment>
<feature type="domain" description="SusD-like N-terminal" evidence="8">
    <location>
        <begin position="110"/>
        <end position="249"/>
    </location>
</feature>
<dbReference type="SUPFAM" id="SSF48452">
    <property type="entry name" value="TPR-like"/>
    <property type="match status" value="1"/>
</dbReference>
<evidence type="ECO:0000259" key="7">
    <source>
        <dbReference type="Pfam" id="PF07980"/>
    </source>
</evidence>
<accession>D1Q050</accession>
<dbReference type="RefSeq" id="WP_007174980.1">
    <property type="nucleotide sequence ID" value="NZ_GG704783.1"/>
</dbReference>
<dbReference type="eggNOG" id="COG0446">
    <property type="taxonomic scope" value="Bacteria"/>
</dbReference>
<evidence type="ECO:0000313" key="10">
    <source>
        <dbReference type="Proteomes" id="UP000003160"/>
    </source>
</evidence>
<evidence type="ECO:0000256" key="3">
    <source>
        <dbReference type="ARBA" id="ARBA00022729"/>
    </source>
</evidence>
<feature type="signal peptide" evidence="6">
    <location>
        <begin position="1"/>
        <end position="21"/>
    </location>
</feature>
<dbReference type="GO" id="GO:0009279">
    <property type="term" value="C:cell outer membrane"/>
    <property type="evidence" value="ECO:0007669"/>
    <property type="project" value="UniProtKB-SubCell"/>
</dbReference>
<sequence>MKTIIKSIYNFLGFLALTAVVSSCGNEWLDVEPSDGTDAESALKTVSDLEAARTGMYKALKGDKDFSDYYGCQFFVYGDIHAGDDYQYNHIGGSNRGSFYYNMQYATASDFGIGLTPWQSPYVTIGRANRIIAAVENGTLTDKDDEEAKAEELQFCAEARVLRALAHFDLVRVYGKPYTADNGASLGVPLVTEVLPFGVKPKRSTVKEVYEQVIKDLNDAIGSNVLSQKQSPGYVNIWGAKAILSRVYLHMGDYSNALKTAEDVMTNSGASLWKRGQYVDAWSAEKPNESEFLFRLNVTSSDDANDLNSIGNLQQQAGYREFVATKKFVDMLSSDAGDVRNDIFETTDTAKKKEVAVFGKNKVFLNKLRGLNGNNRIVPIIPIIRLSEIYLTAAECAFRTNDKGKAAKYLNALVENRTTTKDALVNASNVTLDRILIERRKELIGEGQRYFDALRNNETIVRYTNETDKGWHKALAKDAQSFNRDYYKAISAIPQSECNANKEIQQNPEYGK</sequence>
<keyword evidence="5" id="KW-0998">Cell outer membrane</keyword>
<keyword evidence="4" id="KW-0472">Membrane</keyword>
<dbReference type="InterPro" id="IPR011990">
    <property type="entry name" value="TPR-like_helical_dom_sf"/>
</dbReference>
<protein>
    <submittedName>
        <fullName evidence="9">SusD family protein</fullName>
    </submittedName>
</protein>
<proteinExistence type="inferred from homology"/>
<dbReference type="Pfam" id="PF14322">
    <property type="entry name" value="SusD-like_3"/>
    <property type="match status" value="1"/>
</dbReference>
<evidence type="ECO:0000256" key="2">
    <source>
        <dbReference type="ARBA" id="ARBA00006275"/>
    </source>
</evidence>
<evidence type="ECO:0000256" key="5">
    <source>
        <dbReference type="ARBA" id="ARBA00023237"/>
    </source>
</evidence>
<keyword evidence="3 6" id="KW-0732">Signal</keyword>
<dbReference type="EMBL" id="ACKS01000107">
    <property type="protein sequence ID" value="EFA42949.1"/>
    <property type="molecule type" value="Genomic_DNA"/>
</dbReference>
<dbReference type="Gene3D" id="2.20.20.130">
    <property type="match status" value="1"/>
</dbReference>
<evidence type="ECO:0000259" key="8">
    <source>
        <dbReference type="Pfam" id="PF14322"/>
    </source>
</evidence>
<organism evidence="9 10">
    <name type="scientific">Hallella bergensis DSM 17361</name>
    <dbReference type="NCBI Taxonomy" id="585502"/>
    <lineage>
        <taxon>Bacteria</taxon>
        <taxon>Pseudomonadati</taxon>
        <taxon>Bacteroidota</taxon>
        <taxon>Bacteroidia</taxon>
        <taxon>Bacteroidales</taxon>
        <taxon>Prevotellaceae</taxon>
        <taxon>Hallella</taxon>
    </lineage>
</organism>
<evidence type="ECO:0000256" key="1">
    <source>
        <dbReference type="ARBA" id="ARBA00004442"/>
    </source>
</evidence>
<feature type="chain" id="PRO_5003025004" evidence="6">
    <location>
        <begin position="22"/>
        <end position="512"/>
    </location>
</feature>
<keyword evidence="10" id="KW-1185">Reference proteome</keyword>
<evidence type="ECO:0000313" key="9">
    <source>
        <dbReference type="EMBL" id="EFA42949.1"/>
    </source>
</evidence>
<dbReference type="Pfam" id="PF07980">
    <property type="entry name" value="SusD_RagB"/>
    <property type="match status" value="1"/>
</dbReference>
<gene>
    <name evidence="9" type="ORF">HMPREF0645_2585</name>
</gene>
<dbReference type="Gene3D" id="1.25.40.390">
    <property type="match status" value="1"/>
</dbReference>
<dbReference type="PROSITE" id="PS51257">
    <property type="entry name" value="PROKAR_LIPOPROTEIN"/>
    <property type="match status" value="1"/>
</dbReference>
<dbReference type="InterPro" id="IPR033985">
    <property type="entry name" value="SusD-like_N"/>
</dbReference>
<evidence type="ECO:0000256" key="6">
    <source>
        <dbReference type="SAM" id="SignalP"/>
    </source>
</evidence>
<dbReference type="InterPro" id="IPR012944">
    <property type="entry name" value="SusD_RagB_dom"/>
</dbReference>
<dbReference type="OrthoDB" id="617686at2"/>
<comment type="similarity">
    <text evidence="2">Belongs to the SusD family.</text>
</comment>
<dbReference type="Proteomes" id="UP000003160">
    <property type="component" value="Unassembled WGS sequence"/>
</dbReference>
<evidence type="ECO:0000256" key="4">
    <source>
        <dbReference type="ARBA" id="ARBA00023136"/>
    </source>
</evidence>
<dbReference type="CDD" id="cd08977">
    <property type="entry name" value="SusD"/>
    <property type="match status" value="1"/>
</dbReference>
<name>D1Q050_9BACT</name>
<feature type="domain" description="RagB/SusD" evidence="7">
    <location>
        <begin position="380"/>
        <end position="510"/>
    </location>
</feature>
<dbReference type="Gene3D" id="1.25.40.900">
    <property type="match status" value="1"/>
</dbReference>
<comment type="subcellular location">
    <subcellularLocation>
        <location evidence="1">Cell outer membrane</location>
    </subcellularLocation>
</comment>
<reference evidence="9 10" key="1">
    <citation type="submission" date="2009-10" db="EMBL/GenBank/DDBJ databases">
        <authorList>
            <person name="Qin X."/>
            <person name="Bachman B."/>
            <person name="Battles P."/>
            <person name="Bell A."/>
            <person name="Bess C."/>
            <person name="Bickham C."/>
            <person name="Chaboub L."/>
            <person name="Chen D."/>
            <person name="Coyle M."/>
            <person name="Deiros D.R."/>
            <person name="Dinh H."/>
            <person name="Forbes L."/>
            <person name="Fowler G."/>
            <person name="Francisco L."/>
            <person name="Fu Q."/>
            <person name="Gubbala S."/>
            <person name="Hale W."/>
            <person name="Han Y."/>
            <person name="Hemphill L."/>
            <person name="Highlander S.K."/>
            <person name="Hirani K."/>
            <person name="Hogues M."/>
            <person name="Jackson L."/>
            <person name="Jakkamsetti A."/>
            <person name="Javaid M."/>
            <person name="Jiang H."/>
            <person name="Korchina V."/>
            <person name="Kovar C."/>
            <person name="Lara F."/>
            <person name="Lee S."/>
            <person name="Mata R."/>
            <person name="Mathew T."/>
            <person name="Moen C."/>
            <person name="Morales K."/>
            <person name="Munidasa M."/>
            <person name="Nazareth L."/>
            <person name="Ngo R."/>
            <person name="Nguyen L."/>
            <person name="Okwuonu G."/>
            <person name="Ongeri F."/>
            <person name="Patil S."/>
            <person name="Petrosino J."/>
            <person name="Pham C."/>
            <person name="Pham P."/>
            <person name="Pu L.-L."/>
            <person name="Puazo M."/>
            <person name="Raj R."/>
            <person name="Reid J."/>
            <person name="Rouhana J."/>
            <person name="Saada N."/>
            <person name="Shang Y."/>
            <person name="Simmons D."/>
            <person name="Thornton R."/>
            <person name="Warren J."/>
            <person name="Weissenberger G."/>
            <person name="Zhang J."/>
            <person name="Zhang L."/>
            <person name="Zhou C."/>
            <person name="Zhu D."/>
            <person name="Muzny D."/>
            <person name="Worley K."/>
            <person name="Gibbs R."/>
        </authorList>
    </citation>
    <scope>NUCLEOTIDE SEQUENCE [LARGE SCALE GENOMIC DNA]</scope>
    <source>
        <strain evidence="9 10">DSM 17361</strain>
    </source>
</reference>